<dbReference type="AlphaFoldDB" id="A0A179ETX7"/>
<gene>
    <name evidence="1" type="ORF">A6E74_11745</name>
</gene>
<dbReference type="InterPro" id="IPR008928">
    <property type="entry name" value="6-hairpin_glycosidase_sf"/>
</dbReference>
<organism evidence="1 2">
    <name type="scientific">Enterococcus thailandicus</name>
    <dbReference type="NCBI Taxonomy" id="417368"/>
    <lineage>
        <taxon>Bacteria</taxon>
        <taxon>Bacillati</taxon>
        <taxon>Bacillota</taxon>
        <taxon>Bacilli</taxon>
        <taxon>Lactobacillales</taxon>
        <taxon>Enterococcaceae</taxon>
        <taxon>Enterococcus</taxon>
    </lineage>
</organism>
<dbReference type="Gene3D" id="1.50.10.10">
    <property type="match status" value="1"/>
</dbReference>
<dbReference type="RefSeq" id="WP_067481535.1">
    <property type="nucleotide sequence ID" value="NZ_JAQCRD010000003.1"/>
</dbReference>
<sequence>MAFFSIKKKWSSDVINQTDLINEIQQYAMTINLKDAKATKLFQHALVDTITNTVSVRENGEIFVATGDIPAMWLRDSTFQVLPYLEIVHEVPTIKQLIHGVLKQQLTYIKHDPYSNAFNKEVGGGHYSNDTSNIPISPLVWERKFEIDSLCVPFFLAFHLYKKTGYEAHLTPDFWAVAELAIDTFITEQHHESSDYLFQRTNCPPSDTLAIEGRGTPINYTGMVWSGFRPSDDACTYGYFVPGNLFILVILDQLLELLTVKPKEDQEVLRQKIQKLQEDISKGVQQFAILNDENGESYYAYEVDGLGNHLFMDDANVPSLLSLPFLGYMKEDNPLYQTTRQKILSKENPYYYSGTYLAGIGSPHTPPNYVWPISLAMEGLTSTNRNFVEEKIDQIAKNDAGTLQCHEGVDVDNPENYTREWFSWANMTYCGLVFHYLNLGGK</sequence>
<dbReference type="Pfam" id="PF06824">
    <property type="entry name" value="Glyco_hydro_125"/>
    <property type="match status" value="1"/>
</dbReference>
<dbReference type="SMART" id="SM01149">
    <property type="entry name" value="DUF1237"/>
    <property type="match status" value="1"/>
</dbReference>
<proteinExistence type="predicted"/>
<dbReference type="EMBL" id="LWMN01000003">
    <property type="protein sequence ID" value="OAQ56655.1"/>
    <property type="molecule type" value="Genomic_DNA"/>
</dbReference>
<dbReference type="PANTHER" id="PTHR31047">
    <property type="entry name" value="MEIOTICALLY UP-REGULATED GENE 157 PROTEIN"/>
    <property type="match status" value="1"/>
</dbReference>
<evidence type="ECO:0000313" key="1">
    <source>
        <dbReference type="EMBL" id="OAQ56655.1"/>
    </source>
</evidence>
<dbReference type="InterPro" id="IPR008313">
    <property type="entry name" value="GH125"/>
</dbReference>
<name>A0A179ETX7_ENTTH</name>
<dbReference type="SUPFAM" id="SSF48208">
    <property type="entry name" value="Six-hairpin glycosidases"/>
    <property type="match status" value="1"/>
</dbReference>
<dbReference type="PANTHER" id="PTHR31047:SF0">
    <property type="entry name" value="MEIOTICALLY UP-REGULATED GENE 157 PROTEIN"/>
    <property type="match status" value="1"/>
</dbReference>
<keyword evidence="2" id="KW-1185">Reference proteome</keyword>
<reference evidence="1 2" key="1">
    <citation type="submission" date="2016-04" db="EMBL/GenBank/DDBJ databases">
        <title>Draft genome of an Enterococcus thailandicus strain isolated from bovine feces.</title>
        <authorList>
            <person name="Beukers A.G."/>
            <person name="Zaheer R."/>
            <person name="Goji N."/>
            <person name="Cook S.R."/>
            <person name="Amoako K."/>
            <person name="Chaves A.V."/>
            <person name="Ward M.P."/>
            <person name="Mcallister T.A."/>
        </authorList>
    </citation>
    <scope>NUCLEOTIDE SEQUENCE [LARGE SCALE GENOMIC DNA]</scope>
    <source>
        <strain evidence="1 2">F0711D 46</strain>
    </source>
</reference>
<dbReference type="Proteomes" id="UP000078516">
    <property type="component" value="Unassembled WGS sequence"/>
</dbReference>
<evidence type="ECO:0000313" key="2">
    <source>
        <dbReference type="Proteomes" id="UP000078516"/>
    </source>
</evidence>
<dbReference type="InterPro" id="IPR012341">
    <property type="entry name" value="6hp_glycosidase-like_sf"/>
</dbReference>
<protein>
    <submittedName>
        <fullName evidence="1">Metal-independent alpha-mannosidase</fullName>
    </submittedName>
</protein>
<accession>A0A179ETX7</accession>
<dbReference type="GO" id="GO:0005975">
    <property type="term" value="P:carbohydrate metabolic process"/>
    <property type="evidence" value="ECO:0007669"/>
    <property type="project" value="InterPro"/>
</dbReference>
<dbReference type="PIRSF" id="PIRSF028846">
    <property type="entry name" value="UCP028846"/>
    <property type="match status" value="1"/>
</dbReference>
<comment type="caution">
    <text evidence="1">The sequence shown here is derived from an EMBL/GenBank/DDBJ whole genome shotgun (WGS) entry which is preliminary data.</text>
</comment>